<reference evidence="2" key="2">
    <citation type="submission" date="2017-02" db="EMBL/GenBank/DDBJ databases">
        <authorList>
            <person name="Peterson S.W."/>
        </authorList>
    </citation>
    <scope>NUCLEOTIDE SEQUENCE</scope>
    <source>
        <strain evidence="2">SG-1</strain>
    </source>
</reference>
<dbReference type="STRING" id="1471761.B0W44_07410"/>
<dbReference type="EMBL" id="CP019699">
    <property type="protein sequence ID" value="AQS57016.1"/>
    <property type="molecule type" value="Genomic_DNA"/>
</dbReference>
<dbReference type="Proteomes" id="UP000188603">
    <property type="component" value="Chromosome"/>
</dbReference>
<protein>
    <submittedName>
        <fullName evidence="2">Uncharacterized protein</fullName>
    </submittedName>
</protein>
<proteinExistence type="predicted"/>
<sequence>MGILKQLNDQFQALEVMRKQFDESVWMVQFWHIYNAKGGPEHFFRFAHLEKRVCILVDVKACDVSKLDVYQLIALAEHIRMLAETSRVVFPYEEMTDERFASCLADKTSLPGFAACCLSSREIQDIVA</sequence>
<evidence type="ECO:0000313" key="3">
    <source>
        <dbReference type="Proteomes" id="UP000188603"/>
    </source>
</evidence>
<name>A0A1U9KAH8_9BACL</name>
<keyword evidence="3" id="KW-1185">Reference proteome</keyword>
<dbReference type="RefSeq" id="WP_077719503.1">
    <property type="nucleotide sequence ID" value="NZ_CP019699.1"/>
</dbReference>
<dbReference type="KEGG" id="ntr:B0W44_15925"/>
<evidence type="ECO:0000313" key="2">
    <source>
        <dbReference type="EMBL" id="AQS57016.1"/>
    </source>
</evidence>
<accession>A0A1U9KAH8</accession>
<evidence type="ECO:0000313" key="1">
    <source>
        <dbReference type="EMBL" id="AQS55635.1"/>
    </source>
</evidence>
<reference evidence="2 3" key="1">
    <citation type="journal article" date="2015" name="Int. J. Syst. Evol. Microbiol.">
        <title>Novibacillus thermophilus gen. nov., sp. nov., a Gram-staining-negative and moderately thermophilic member of the family Thermoactinomycetaceae.</title>
        <authorList>
            <person name="Yang G."/>
            <person name="Chen J."/>
            <person name="Zhou S."/>
        </authorList>
    </citation>
    <scope>NUCLEOTIDE SEQUENCE [LARGE SCALE GENOMIC DNA]</scope>
    <source>
        <strain evidence="2 3">SG-1</strain>
    </source>
</reference>
<gene>
    <name evidence="1" type="ORF">B0W44_07410</name>
    <name evidence="2" type="ORF">B0W44_15925</name>
</gene>
<dbReference type="AlphaFoldDB" id="A0A1U9KAH8"/>
<dbReference type="KEGG" id="ntr:B0W44_07410"/>
<organism evidence="2 3">
    <name type="scientific">Novibacillus thermophilus</name>
    <dbReference type="NCBI Taxonomy" id="1471761"/>
    <lineage>
        <taxon>Bacteria</taxon>
        <taxon>Bacillati</taxon>
        <taxon>Bacillota</taxon>
        <taxon>Bacilli</taxon>
        <taxon>Bacillales</taxon>
        <taxon>Thermoactinomycetaceae</taxon>
        <taxon>Novibacillus</taxon>
    </lineage>
</organism>
<dbReference type="EMBL" id="CP019699">
    <property type="protein sequence ID" value="AQS55635.1"/>
    <property type="molecule type" value="Genomic_DNA"/>
</dbReference>